<evidence type="ECO:0000313" key="2">
    <source>
        <dbReference type="EMBL" id="KAK0367527.1"/>
    </source>
</evidence>
<proteinExistence type="predicted"/>
<accession>A0ABQ9P8T9</accession>
<sequence>MLASGHFGNNQAGQLKVLLVLTSTDVIDKQESVTPLRPEEYPTPVKEEKKRRVKQEDTSPAPQRQKRVKHEDKSSSEGISGGTDPNGLVSAGVISSPKVPIYNGYRQDSMGAEREEIMEEIVYRLIEWSAIVRREVWYMMETTPTKMKMGKLPSPSS</sequence>
<evidence type="ECO:0000256" key="1">
    <source>
        <dbReference type="SAM" id="MobiDB-lite"/>
    </source>
</evidence>
<keyword evidence="3" id="KW-1185">Reference proteome</keyword>
<protein>
    <submittedName>
        <fullName evidence="2">Uncharacterized protein</fullName>
    </submittedName>
</protein>
<organism evidence="2 3">
    <name type="scientific">Colletotrichum limetticola</name>
    <dbReference type="NCBI Taxonomy" id="1209924"/>
    <lineage>
        <taxon>Eukaryota</taxon>
        <taxon>Fungi</taxon>
        <taxon>Dikarya</taxon>
        <taxon>Ascomycota</taxon>
        <taxon>Pezizomycotina</taxon>
        <taxon>Sordariomycetes</taxon>
        <taxon>Hypocreomycetidae</taxon>
        <taxon>Glomerellales</taxon>
        <taxon>Glomerellaceae</taxon>
        <taxon>Colletotrichum</taxon>
        <taxon>Colletotrichum acutatum species complex</taxon>
    </lineage>
</organism>
<gene>
    <name evidence="2" type="ORF">CLIM01_15116</name>
</gene>
<name>A0ABQ9P8T9_9PEZI</name>
<dbReference type="EMBL" id="JARUPT010001329">
    <property type="protein sequence ID" value="KAK0367527.1"/>
    <property type="molecule type" value="Genomic_DNA"/>
</dbReference>
<feature type="compositionally biased region" description="Basic and acidic residues" evidence="1">
    <location>
        <begin position="28"/>
        <end position="57"/>
    </location>
</feature>
<reference evidence="2" key="1">
    <citation type="submission" date="2023-04" db="EMBL/GenBank/DDBJ databases">
        <title>Colletotrichum limetticola genome sequence.</title>
        <authorList>
            <person name="Baroncelli R."/>
        </authorList>
    </citation>
    <scope>NUCLEOTIDE SEQUENCE</scope>
    <source>
        <strain evidence="2">KLA-Anderson</strain>
    </source>
</reference>
<dbReference type="Proteomes" id="UP001169217">
    <property type="component" value="Unassembled WGS sequence"/>
</dbReference>
<feature type="region of interest" description="Disordered" evidence="1">
    <location>
        <begin position="28"/>
        <end position="93"/>
    </location>
</feature>
<comment type="caution">
    <text evidence="2">The sequence shown here is derived from an EMBL/GenBank/DDBJ whole genome shotgun (WGS) entry which is preliminary data.</text>
</comment>
<evidence type="ECO:0000313" key="3">
    <source>
        <dbReference type="Proteomes" id="UP001169217"/>
    </source>
</evidence>